<dbReference type="RefSeq" id="WP_089097279.1">
    <property type="nucleotide sequence ID" value="NZ_NDYL01000001.1"/>
</dbReference>
<proteinExistence type="predicted"/>
<accession>A0A226QQL0</accession>
<dbReference type="AlphaFoldDB" id="A0A226QQL0"/>
<reference evidence="1 2" key="1">
    <citation type="submission" date="2017-04" db="EMBL/GenBank/DDBJ databases">
        <title>The genome sequence of Parageobacillus galactosidasius DSM 18751.</title>
        <authorList>
            <person name="Ramaloko W.T."/>
            <person name="Koen N."/>
            <person name="Polliack S."/>
            <person name="Aliyu H."/>
            <person name="Lebre P."/>
            <person name="Mohr T."/>
            <person name="Oswald F."/>
            <person name="Zwick M."/>
            <person name="Neumann A."/>
            <person name="Syldatk C."/>
            <person name="Cowan D."/>
            <person name="De Maayer P."/>
        </authorList>
    </citation>
    <scope>NUCLEOTIDE SEQUENCE [LARGE SCALE GENOMIC DNA]</scope>
    <source>
        <strain evidence="1 2">DSM 18751</strain>
    </source>
</reference>
<evidence type="ECO:0000313" key="1">
    <source>
        <dbReference type="EMBL" id="OXB94826.1"/>
    </source>
</evidence>
<comment type="caution">
    <text evidence="1">The sequence shown here is derived from an EMBL/GenBank/DDBJ whole genome shotgun (WGS) entry which is preliminary data.</text>
</comment>
<dbReference type="Proteomes" id="UP000198394">
    <property type="component" value="Unassembled WGS sequence"/>
</dbReference>
<protein>
    <submittedName>
        <fullName evidence="1">Uncharacterized protein</fullName>
    </submittedName>
</protein>
<sequence length="133" mass="15645">MDYEKFETYAKKIQKMYFEDLRLCGCGSPDLRLKFIKGLLNLINDRYEQDLPYEEYKKRLAELFGFKENKEAKYYFTGIQDGIVEFVLDQLNEAGLLEHGGSVGGSWLSDYGKEMLNILNEINEEEFDAYLDY</sequence>
<evidence type="ECO:0000313" key="2">
    <source>
        <dbReference type="Proteomes" id="UP000198394"/>
    </source>
</evidence>
<name>A0A226QQL0_9BACL</name>
<organism evidence="1 2">
    <name type="scientific">Parageobacillus galactosidasius</name>
    <dbReference type="NCBI Taxonomy" id="883812"/>
    <lineage>
        <taxon>Bacteria</taxon>
        <taxon>Bacillati</taxon>
        <taxon>Bacillota</taxon>
        <taxon>Bacilli</taxon>
        <taxon>Bacillales</taxon>
        <taxon>Anoxybacillaceae</taxon>
        <taxon>Parageobacillus</taxon>
    </lineage>
</organism>
<keyword evidence="2" id="KW-1185">Reference proteome</keyword>
<dbReference type="EMBL" id="NDYL01000001">
    <property type="protein sequence ID" value="OXB94826.1"/>
    <property type="molecule type" value="Genomic_DNA"/>
</dbReference>
<gene>
    <name evidence="1" type="ORF">B9L23_08160</name>
</gene>